<dbReference type="InterPro" id="IPR040786">
    <property type="entry name" value="RXLR_WY"/>
</dbReference>
<dbReference type="OrthoDB" id="110905at2759"/>
<protein>
    <submittedName>
        <fullName evidence="2">Avr1b-1 Avirulence-like protein</fullName>
    </submittedName>
</protein>
<organism evidence="2 3">
    <name type="scientific">Phytophthora palmivora</name>
    <dbReference type="NCBI Taxonomy" id="4796"/>
    <lineage>
        <taxon>Eukaryota</taxon>
        <taxon>Sar</taxon>
        <taxon>Stramenopiles</taxon>
        <taxon>Oomycota</taxon>
        <taxon>Peronosporomycetes</taxon>
        <taxon>Peronosporales</taxon>
        <taxon>Peronosporaceae</taxon>
        <taxon>Phytophthora</taxon>
    </lineage>
</organism>
<evidence type="ECO:0000259" key="1">
    <source>
        <dbReference type="Pfam" id="PF18634"/>
    </source>
</evidence>
<proteinExistence type="predicted"/>
<dbReference type="Proteomes" id="UP000237271">
    <property type="component" value="Unassembled WGS sequence"/>
</dbReference>
<name>A0A2P4Y532_9STRA</name>
<feature type="domain" description="RXLR phytopathogen effector protein WY-domain" evidence="1">
    <location>
        <begin position="32"/>
        <end position="82"/>
    </location>
</feature>
<sequence>MLKLNQLKLTENTGATLGKNPGLLEWLKYTVAYRTRMGNDMWYSNEKIYFKLLKLAPEIELAKFFQVLQKNPELKAVGHDLQLTQYNLWNMAGMVPSDLAKNLRMTKSMSDTNSIYFGYTEYWLSLFKYK</sequence>
<evidence type="ECO:0000313" key="2">
    <source>
        <dbReference type="EMBL" id="POM72908.1"/>
    </source>
</evidence>
<dbReference type="Pfam" id="PF18634">
    <property type="entry name" value="RXLR_WY"/>
    <property type="match status" value="1"/>
</dbReference>
<reference evidence="2 3" key="1">
    <citation type="journal article" date="2017" name="Genome Biol. Evol.">
        <title>Phytophthora megakarya and P. palmivora, closely related causal agents of cacao black pod rot, underwent increases in genome sizes and gene numbers by different mechanisms.</title>
        <authorList>
            <person name="Ali S.S."/>
            <person name="Shao J."/>
            <person name="Lary D.J."/>
            <person name="Kronmiller B."/>
            <person name="Shen D."/>
            <person name="Strem M.D."/>
            <person name="Amoako-Attah I."/>
            <person name="Akrofi A.Y."/>
            <person name="Begoude B.A."/>
            <person name="Ten Hoopen G.M."/>
            <person name="Coulibaly K."/>
            <person name="Kebe B.I."/>
            <person name="Melnick R.L."/>
            <person name="Guiltinan M.J."/>
            <person name="Tyler B.M."/>
            <person name="Meinhardt L.W."/>
            <person name="Bailey B.A."/>
        </authorList>
    </citation>
    <scope>NUCLEOTIDE SEQUENCE [LARGE SCALE GENOMIC DNA]</scope>
    <source>
        <strain evidence="3">sbr112.9</strain>
    </source>
</reference>
<accession>A0A2P4Y532</accession>
<keyword evidence="3" id="KW-1185">Reference proteome</keyword>
<dbReference type="AlphaFoldDB" id="A0A2P4Y532"/>
<gene>
    <name evidence="2" type="ORF">PHPALM_10309</name>
</gene>
<dbReference type="EMBL" id="NCKW01005400">
    <property type="protein sequence ID" value="POM72908.1"/>
    <property type="molecule type" value="Genomic_DNA"/>
</dbReference>
<comment type="caution">
    <text evidence="2">The sequence shown here is derived from an EMBL/GenBank/DDBJ whole genome shotgun (WGS) entry which is preliminary data.</text>
</comment>
<evidence type="ECO:0000313" key="3">
    <source>
        <dbReference type="Proteomes" id="UP000237271"/>
    </source>
</evidence>